<feature type="region of interest" description="Disordered" evidence="1">
    <location>
        <begin position="623"/>
        <end position="647"/>
    </location>
</feature>
<evidence type="ECO:0000313" key="4">
    <source>
        <dbReference type="EMBL" id="CAL1132265.1"/>
    </source>
</evidence>
<evidence type="ECO:0000256" key="1">
    <source>
        <dbReference type="SAM" id="MobiDB-lite"/>
    </source>
</evidence>
<keyword evidence="5" id="KW-1185">Reference proteome</keyword>
<reference evidence="3" key="1">
    <citation type="submission" date="2022-10" db="EMBL/GenBank/DDBJ databases">
        <authorList>
            <person name="Chen Y."/>
            <person name="Dougan E. K."/>
            <person name="Chan C."/>
            <person name="Rhodes N."/>
            <person name="Thang M."/>
        </authorList>
    </citation>
    <scope>NUCLEOTIDE SEQUENCE</scope>
</reference>
<sequence length="647" mass="71072">MGARDSKLGSRAGSPLACETHLGEISVQSFGPENGPVVIAIHGMSSAVLREWDVCAEACAEAGFRVLLPNFHSNPRTAPGLGLGVGEEDVMKILVTAISAHSKDPVILMGKSWGGAVAAKFAQRHSDMVRQLVLICPALASAAVAKEVKRGGRKKMGECCFKRILGKLSCRVFGIEDIKDDGRKEMPQQICETVRYPTGHVVLRTPDVREEGEKQHHPSDAPMPWISLDAMAFPLGHPFFWWQKKQSQPCDECSSLEDFYKDNDLVFLLFYERNLVSHHAYKGAIVAGFHEACKDLRWSRVACGIVDMLEDKVYAEKYIDPKTAPAHIAVRAGEPVPSQKEWIQKLLSKPGDKALMLWHLHQQLVPKELGEPLQISIATKEKQLEGLISKHEVVVVANLATASTKVVESFRAAVQQLVWKRQVPSDIPVPTDMKGSSSKNAARKQRQQRQRARILFVVLTQDAADAAVPRGKVAAFVAGKSQPPADLEKDWNDANIGKIKDSTFAGSGGVVAIIQAAEMVFRPLRPVLAAQKAPSPIGRRNMLQELQEVSSPSWRALPHSVPRSLWPTASCTFPALSQQDTTEKLSLYDTMEGIYTEFWQVAECGVPDSVSLDRSAEIDLSHEFPPEQREAQVDQAAGGRSFLGAKQ</sequence>
<dbReference type="InterPro" id="IPR029058">
    <property type="entry name" value="AB_hydrolase_fold"/>
</dbReference>
<evidence type="ECO:0000313" key="3">
    <source>
        <dbReference type="EMBL" id="CAI3978890.1"/>
    </source>
</evidence>
<dbReference type="EMBL" id="CAMXCT010000446">
    <property type="protein sequence ID" value="CAI3978890.1"/>
    <property type="molecule type" value="Genomic_DNA"/>
</dbReference>
<evidence type="ECO:0000259" key="2">
    <source>
        <dbReference type="Pfam" id="PF00561"/>
    </source>
</evidence>
<proteinExistence type="predicted"/>
<dbReference type="AlphaFoldDB" id="A0A9P1FLK2"/>
<reference evidence="4" key="2">
    <citation type="submission" date="2024-04" db="EMBL/GenBank/DDBJ databases">
        <authorList>
            <person name="Chen Y."/>
            <person name="Shah S."/>
            <person name="Dougan E. K."/>
            <person name="Thang M."/>
            <person name="Chan C."/>
        </authorList>
    </citation>
    <scope>NUCLEOTIDE SEQUENCE [LARGE SCALE GENOMIC DNA]</scope>
</reference>
<protein>
    <recommendedName>
        <fullName evidence="2">AB hydrolase-1 domain-containing protein</fullName>
    </recommendedName>
</protein>
<dbReference type="EMBL" id="CAMXCT020000446">
    <property type="protein sequence ID" value="CAL1132265.1"/>
    <property type="molecule type" value="Genomic_DNA"/>
</dbReference>
<name>A0A9P1FLK2_9DINO</name>
<organism evidence="3">
    <name type="scientific">Cladocopium goreaui</name>
    <dbReference type="NCBI Taxonomy" id="2562237"/>
    <lineage>
        <taxon>Eukaryota</taxon>
        <taxon>Sar</taxon>
        <taxon>Alveolata</taxon>
        <taxon>Dinophyceae</taxon>
        <taxon>Suessiales</taxon>
        <taxon>Symbiodiniaceae</taxon>
        <taxon>Cladocopium</taxon>
    </lineage>
</organism>
<dbReference type="Proteomes" id="UP001152797">
    <property type="component" value="Unassembled WGS sequence"/>
</dbReference>
<dbReference type="SUPFAM" id="SSF53474">
    <property type="entry name" value="alpha/beta-Hydrolases"/>
    <property type="match status" value="1"/>
</dbReference>
<dbReference type="InterPro" id="IPR000073">
    <property type="entry name" value="AB_hydrolase_1"/>
</dbReference>
<accession>A0A9P1FLK2</accession>
<dbReference type="Gene3D" id="3.40.50.1820">
    <property type="entry name" value="alpha/beta hydrolase"/>
    <property type="match status" value="1"/>
</dbReference>
<evidence type="ECO:0000313" key="5">
    <source>
        <dbReference type="Proteomes" id="UP001152797"/>
    </source>
</evidence>
<feature type="domain" description="AB hydrolase-1" evidence="2">
    <location>
        <begin position="36"/>
        <end position="154"/>
    </location>
</feature>
<dbReference type="EMBL" id="CAMXCT030000446">
    <property type="protein sequence ID" value="CAL4766202.1"/>
    <property type="molecule type" value="Genomic_DNA"/>
</dbReference>
<dbReference type="Pfam" id="PF00561">
    <property type="entry name" value="Abhydrolase_1"/>
    <property type="match status" value="1"/>
</dbReference>
<comment type="caution">
    <text evidence="3">The sequence shown here is derived from an EMBL/GenBank/DDBJ whole genome shotgun (WGS) entry which is preliminary data.</text>
</comment>
<feature type="compositionally biased region" description="Basic and acidic residues" evidence="1">
    <location>
        <begin position="623"/>
        <end position="632"/>
    </location>
</feature>
<gene>
    <name evidence="3" type="ORF">C1SCF055_LOCUS6886</name>
</gene>
<dbReference type="OrthoDB" id="425533at2759"/>